<evidence type="ECO:0000313" key="4">
    <source>
        <dbReference type="Proteomes" id="UP000638014"/>
    </source>
</evidence>
<comment type="caution">
    <text evidence="3">The sequence shown here is derived from an EMBL/GenBank/DDBJ whole genome shotgun (WGS) entry which is preliminary data.</text>
</comment>
<keyword evidence="4" id="KW-1185">Reference proteome</keyword>
<protein>
    <submittedName>
        <fullName evidence="3">Peptidase</fullName>
    </submittedName>
</protein>
<organism evidence="3 4">
    <name type="scientific">Neiella litorisoli</name>
    <dbReference type="NCBI Taxonomy" id="2771431"/>
    <lineage>
        <taxon>Bacteria</taxon>
        <taxon>Pseudomonadati</taxon>
        <taxon>Pseudomonadota</taxon>
        <taxon>Gammaproteobacteria</taxon>
        <taxon>Alteromonadales</taxon>
        <taxon>Echinimonadaceae</taxon>
        <taxon>Neiella</taxon>
    </lineage>
</organism>
<evidence type="ECO:0000259" key="2">
    <source>
        <dbReference type="Pfam" id="PF03572"/>
    </source>
</evidence>
<gene>
    <name evidence="3" type="ORF">IC617_15870</name>
</gene>
<feature type="domain" description="Tail specific protease" evidence="2">
    <location>
        <begin position="257"/>
        <end position="400"/>
    </location>
</feature>
<dbReference type="SUPFAM" id="SSF52096">
    <property type="entry name" value="ClpP/crotonase"/>
    <property type="match status" value="1"/>
</dbReference>
<dbReference type="Proteomes" id="UP000638014">
    <property type="component" value="Unassembled WGS sequence"/>
</dbReference>
<dbReference type="InterPro" id="IPR005151">
    <property type="entry name" value="Tail-specific_protease"/>
</dbReference>
<dbReference type="Pfam" id="PF03572">
    <property type="entry name" value="Peptidase_S41"/>
    <property type="match status" value="1"/>
</dbReference>
<dbReference type="PANTHER" id="PTHR32060:SF22">
    <property type="entry name" value="CARBOXYL-TERMINAL-PROCESSING PEPTIDASE 3, CHLOROPLASTIC"/>
    <property type="match status" value="1"/>
</dbReference>
<evidence type="ECO:0000256" key="1">
    <source>
        <dbReference type="SAM" id="MobiDB-lite"/>
    </source>
</evidence>
<dbReference type="GO" id="GO:0008236">
    <property type="term" value="F:serine-type peptidase activity"/>
    <property type="evidence" value="ECO:0007669"/>
    <property type="project" value="InterPro"/>
</dbReference>
<dbReference type="RefSeq" id="WP_191145970.1">
    <property type="nucleotide sequence ID" value="NZ_JACXAF010000024.1"/>
</dbReference>
<dbReference type="PANTHER" id="PTHR32060">
    <property type="entry name" value="TAIL-SPECIFIC PROTEASE"/>
    <property type="match status" value="1"/>
</dbReference>
<evidence type="ECO:0000313" key="3">
    <source>
        <dbReference type="EMBL" id="MBD1390908.1"/>
    </source>
</evidence>
<dbReference type="AlphaFoldDB" id="A0A8J6QKD3"/>
<dbReference type="InterPro" id="IPR029045">
    <property type="entry name" value="ClpP/crotonase-like_dom_sf"/>
</dbReference>
<dbReference type="Gene3D" id="2.30.42.10">
    <property type="match status" value="1"/>
</dbReference>
<dbReference type="EMBL" id="JACXAF010000024">
    <property type="protein sequence ID" value="MBD1390908.1"/>
    <property type="molecule type" value="Genomic_DNA"/>
</dbReference>
<dbReference type="PROSITE" id="PS51257">
    <property type="entry name" value="PROKAR_LIPOPROTEIN"/>
    <property type="match status" value="1"/>
</dbReference>
<dbReference type="Gene3D" id="3.30.750.170">
    <property type="match status" value="1"/>
</dbReference>
<reference evidence="3" key="1">
    <citation type="submission" date="2020-09" db="EMBL/GenBank/DDBJ databases">
        <title>A novel bacterium of genus Neiella, isolated from South China Sea.</title>
        <authorList>
            <person name="Huang H."/>
            <person name="Mo K."/>
            <person name="Hu Y."/>
        </authorList>
    </citation>
    <scope>NUCLEOTIDE SEQUENCE</scope>
    <source>
        <strain evidence="3">HB171785</strain>
    </source>
</reference>
<proteinExistence type="predicted"/>
<dbReference type="Gene3D" id="3.90.226.10">
    <property type="entry name" value="2-enoyl-CoA Hydratase, Chain A, domain 1"/>
    <property type="match status" value="1"/>
</dbReference>
<sequence length="529" mass="57913">MRHIYLGLLVSAVLTGCGGGGGGSSTAGSNPTPSQPDGRWQQGVFEPSTDFEAKCEVVRTHLDINGNYYPDEQGSEEDEKLWLRSWSHETYLWYDEIIDRNPANYASPQSYFEVLKTTAKTASGANKDNFHFYESTDDFEAYSQSGTQTGYGINWRFIASAPPRDIRVTSVESQSSAGLAGVARGDKLIRINDEDVINGNNVDFFNDALFPAEENSQYSFTFERVDGSEVTFNLSSGVFEQSFVNNVAILATDSGSAGYVRFDGFQRPAQTPLIEGFQQFVDANVSDLILDLRYNGGGLLAMSSQLAFMIAGEQQTAGKIFETLQYNDQFPSDNSATPFYTQEIDWERGVLTNNRLPTLNLERVFVIATDNTCSASESLMNSLKGIDVEVIQIGGTTCGKPYGFVPTDNCGTTYYTIQFQGVNDKGFGDYADGFKPTETPLYDDELLGCVVADDFTQPLGDTNEGMLSATLARLNTGSCPLNASGVAQTSVKTKAGNNLLSELSVFDPNNRVLLQNNRIYLPIKDQADD</sequence>
<dbReference type="GO" id="GO:0006508">
    <property type="term" value="P:proteolysis"/>
    <property type="evidence" value="ECO:0007669"/>
    <property type="project" value="InterPro"/>
</dbReference>
<dbReference type="GO" id="GO:0004175">
    <property type="term" value="F:endopeptidase activity"/>
    <property type="evidence" value="ECO:0007669"/>
    <property type="project" value="TreeGrafter"/>
</dbReference>
<dbReference type="SUPFAM" id="SSF50156">
    <property type="entry name" value="PDZ domain-like"/>
    <property type="match status" value="1"/>
</dbReference>
<accession>A0A8J6QKD3</accession>
<feature type="region of interest" description="Disordered" evidence="1">
    <location>
        <begin position="21"/>
        <end position="43"/>
    </location>
</feature>
<name>A0A8J6QKD3_9GAMM</name>
<dbReference type="InterPro" id="IPR036034">
    <property type="entry name" value="PDZ_sf"/>
</dbReference>